<dbReference type="Pfam" id="PF07701">
    <property type="entry name" value="HNOBA"/>
    <property type="match status" value="1"/>
</dbReference>
<evidence type="ECO:0000256" key="2">
    <source>
        <dbReference type="ARBA" id="ARBA00022741"/>
    </source>
</evidence>
<keyword evidence="4" id="KW-0141">cGMP biosynthesis</keyword>
<dbReference type="Pfam" id="PF08376">
    <property type="entry name" value="NIT"/>
    <property type="match status" value="1"/>
</dbReference>
<comment type="caution">
    <text evidence="8">The sequence shown here is derived from an EMBL/GenBank/DDBJ whole genome shotgun (WGS) entry which is preliminary data.</text>
</comment>
<organism evidence="8 9">
    <name type="scientific">Elysia marginata</name>
    <dbReference type="NCBI Taxonomy" id="1093978"/>
    <lineage>
        <taxon>Eukaryota</taxon>
        <taxon>Metazoa</taxon>
        <taxon>Spiralia</taxon>
        <taxon>Lophotrochozoa</taxon>
        <taxon>Mollusca</taxon>
        <taxon>Gastropoda</taxon>
        <taxon>Heterobranchia</taxon>
        <taxon>Euthyneura</taxon>
        <taxon>Panpulmonata</taxon>
        <taxon>Sacoglossa</taxon>
        <taxon>Placobranchoidea</taxon>
        <taxon>Plakobranchidae</taxon>
        <taxon>Elysia</taxon>
    </lineage>
</organism>
<dbReference type="EC" id="4.6.1.2" evidence="1"/>
<keyword evidence="5" id="KW-1133">Transmembrane helix</keyword>
<keyword evidence="5" id="KW-0812">Transmembrane</keyword>
<evidence type="ECO:0000256" key="4">
    <source>
        <dbReference type="ARBA" id="ARBA00023293"/>
    </source>
</evidence>
<evidence type="ECO:0000256" key="1">
    <source>
        <dbReference type="ARBA" id="ARBA00012202"/>
    </source>
</evidence>
<dbReference type="Gene3D" id="6.10.250.780">
    <property type="match status" value="1"/>
</dbReference>
<evidence type="ECO:0000259" key="7">
    <source>
        <dbReference type="Pfam" id="PF08376"/>
    </source>
</evidence>
<feature type="domain" description="Nitrate/nitrite sensing protein" evidence="7">
    <location>
        <begin position="98"/>
        <end position="221"/>
    </location>
</feature>
<evidence type="ECO:0000313" key="8">
    <source>
        <dbReference type="EMBL" id="GFR85902.1"/>
    </source>
</evidence>
<gene>
    <name evidence="8" type="ORF">ElyMa_000707700</name>
</gene>
<dbReference type="EMBL" id="BMAT01001457">
    <property type="protein sequence ID" value="GFR85902.1"/>
    <property type="molecule type" value="Genomic_DNA"/>
</dbReference>
<protein>
    <recommendedName>
        <fullName evidence="1">guanylate cyclase</fullName>
        <ecNumber evidence="1">4.6.1.2</ecNumber>
    </recommendedName>
</protein>
<dbReference type="GO" id="GO:0000166">
    <property type="term" value="F:nucleotide binding"/>
    <property type="evidence" value="ECO:0007669"/>
    <property type="project" value="UniProtKB-KW"/>
</dbReference>
<feature type="transmembrane region" description="Helical" evidence="5">
    <location>
        <begin position="386"/>
        <end position="407"/>
    </location>
</feature>
<dbReference type="GO" id="GO:0005886">
    <property type="term" value="C:plasma membrane"/>
    <property type="evidence" value="ECO:0007669"/>
    <property type="project" value="TreeGrafter"/>
</dbReference>
<dbReference type="PANTHER" id="PTHR11920:SF501">
    <property type="entry name" value="GUANYLATE CYCLASE 32E"/>
    <property type="match status" value="1"/>
</dbReference>
<evidence type="ECO:0000259" key="6">
    <source>
        <dbReference type="Pfam" id="PF07701"/>
    </source>
</evidence>
<sequence>MLKVKGVETGFKSEVHQAQNWKLLLSGIEKWGICRGEPLTDTGKRIQLLKILSLTLLPILGLWAFTVYSLSYSIQGKSDIEQTQYAVKFSVEIGRFLDRIQRERDMSVLYLSILGPETKTFLMNEYLLTDRAVQELSDWPVNDDFSNIFQSKKAFKKYLQDHRNQLDPNNYDIYVEMDFYNSLIGRFVEWMYGAIKESNQASIWKILVAYQKIVTGMEHNSNSNNSNNNNSKSINNNINNINNNSSNIINNINNNSSNIINNNNNNNNSINKNSNNINNYSNNINNNSNNIINNSNSNNINNKNKILRFETREGVTSTGTNLTAVIQSFRYEMQNTKSTHASITRGQYWFDNMTLYLDTLLIIQQDLANLINEELQNIIDIEENNLVISSCFLVIVFLMCPLVIYTVEALTSDIQKYAIALVDKTKELSKEGRKTDSLLYQMVPRSVAEKMKMKKDVDAEYFKSVTILLSEIMGFNKICYKVSIHLIAKLLPPRVIMVSSSIRRIP</sequence>
<dbReference type="GO" id="GO:0004383">
    <property type="term" value="F:guanylate cyclase activity"/>
    <property type="evidence" value="ECO:0007669"/>
    <property type="project" value="UniProtKB-EC"/>
</dbReference>
<dbReference type="InterPro" id="IPR050401">
    <property type="entry name" value="Cyclic_nucleotide_synthase"/>
</dbReference>
<keyword evidence="2" id="KW-0547">Nucleotide-binding</keyword>
<dbReference type="InterPro" id="IPR013587">
    <property type="entry name" value="Nitrate/nitrite_sensing"/>
</dbReference>
<keyword evidence="3" id="KW-0456">Lyase</keyword>
<reference evidence="8 9" key="1">
    <citation type="journal article" date="2021" name="Elife">
        <title>Chloroplast acquisition without the gene transfer in kleptoplastic sea slugs, Plakobranchus ocellatus.</title>
        <authorList>
            <person name="Maeda T."/>
            <person name="Takahashi S."/>
            <person name="Yoshida T."/>
            <person name="Shimamura S."/>
            <person name="Takaki Y."/>
            <person name="Nagai Y."/>
            <person name="Toyoda A."/>
            <person name="Suzuki Y."/>
            <person name="Arimoto A."/>
            <person name="Ishii H."/>
            <person name="Satoh N."/>
            <person name="Nishiyama T."/>
            <person name="Hasebe M."/>
            <person name="Maruyama T."/>
            <person name="Minagawa J."/>
            <person name="Obokata J."/>
            <person name="Shigenobu S."/>
        </authorList>
    </citation>
    <scope>NUCLEOTIDE SEQUENCE [LARGE SCALE GENOMIC DNA]</scope>
</reference>
<proteinExistence type="predicted"/>
<dbReference type="InterPro" id="IPR011645">
    <property type="entry name" value="HNOB_dom_associated"/>
</dbReference>
<dbReference type="GO" id="GO:0001653">
    <property type="term" value="F:peptide receptor activity"/>
    <property type="evidence" value="ECO:0007669"/>
    <property type="project" value="TreeGrafter"/>
</dbReference>
<evidence type="ECO:0000256" key="5">
    <source>
        <dbReference type="SAM" id="Phobius"/>
    </source>
</evidence>
<keyword evidence="9" id="KW-1185">Reference proteome</keyword>
<feature type="transmembrane region" description="Helical" evidence="5">
    <location>
        <begin position="51"/>
        <end position="70"/>
    </location>
</feature>
<accession>A0AAV4GJM1</accession>
<name>A0AAV4GJM1_9GAST</name>
<dbReference type="Proteomes" id="UP000762676">
    <property type="component" value="Unassembled WGS sequence"/>
</dbReference>
<dbReference type="PANTHER" id="PTHR11920">
    <property type="entry name" value="GUANYLYL CYCLASE"/>
    <property type="match status" value="1"/>
</dbReference>
<feature type="domain" description="Haem NO binding associated" evidence="6">
    <location>
        <begin position="413"/>
        <end position="451"/>
    </location>
</feature>
<evidence type="ECO:0000256" key="3">
    <source>
        <dbReference type="ARBA" id="ARBA00023239"/>
    </source>
</evidence>
<dbReference type="AlphaFoldDB" id="A0AAV4GJM1"/>
<dbReference type="GO" id="GO:0007168">
    <property type="term" value="P:receptor guanylyl cyclase signaling pathway"/>
    <property type="evidence" value="ECO:0007669"/>
    <property type="project" value="TreeGrafter"/>
</dbReference>
<dbReference type="GO" id="GO:0004016">
    <property type="term" value="F:adenylate cyclase activity"/>
    <property type="evidence" value="ECO:0007669"/>
    <property type="project" value="TreeGrafter"/>
</dbReference>
<keyword evidence="5" id="KW-0472">Membrane</keyword>
<evidence type="ECO:0000313" key="9">
    <source>
        <dbReference type="Proteomes" id="UP000762676"/>
    </source>
</evidence>